<dbReference type="Ensembl" id="ENSPSTT00000022018.1">
    <property type="protein sequence ID" value="ENSPSTP00000020986.1"/>
    <property type="gene ID" value="ENSPSTG00000015270.1"/>
</dbReference>
<organism evidence="1 2">
    <name type="scientific">Pavo cristatus</name>
    <name type="common">Indian peafowl</name>
    <name type="synonym">Blue peafowl</name>
    <dbReference type="NCBI Taxonomy" id="9049"/>
    <lineage>
        <taxon>Eukaryota</taxon>
        <taxon>Metazoa</taxon>
        <taxon>Chordata</taxon>
        <taxon>Craniata</taxon>
        <taxon>Vertebrata</taxon>
        <taxon>Euteleostomi</taxon>
        <taxon>Archelosauria</taxon>
        <taxon>Archosauria</taxon>
        <taxon>Dinosauria</taxon>
        <taxon>Saurischia</taxon>
        <taxon>Theropoda</taxon>
        <taxon>Coelurosauria</taxon>
        <taxon>Aves</taxon>
        <taxon>Neognathae</taxon>
        <taxon>Galloanserae</taxon>
        <taxon>Galliformes</taxon>
        <taxon>Phasianidae</taxon>
        <taxon>Phasianinae</taxon>
        <taxon>Pavo</taxon>
    </lineage>
</organism>
<keyword evidence="2" id="KW-1185">Reference proteome</keyword>
<reference evidence="1" key="1">
    <citation type="submission" date="2025-08" db="UniProtKB">
        <authorList>
            <consortium name="Ensembl"/>
        </authorList>
    </citation>
    <scope>IDENTIFICATION</scope>
</reference>
<protein>
    <submittedName>
        <fullName evidence="1">Uncharacterized protein</fullName>
    </submittedName>
</protein>
<sequence>MSLLQEVDTIEQESIKPLDECQKLIEHGVSTADDLLREGKLPSVLIS</sequence>
<accession>A0A8C9LDS3</accession>
<name>A0A8C9LDS3_PAVCR</name>
<reference evidence="1" key="2">
    <citation type="submission" date="2025-09" db="UniProtKB">
        <authorList>
            <consortium name="Ensembl"/>
        </authorList>
    </citation>
    <scope>IDENTIFICATION</scope>
</reference>
<proteinExistence type="predicted"/>
<evidence type="ECO:0000313" key="1">
    <source>
        <dbReference type="Ensembl" id="ENSPSTP00000020986.1"/>
    </source>
</evidence>
<dbReference type="Proteomes" id="UP000694428">
    <property type="component" value="Unplaced"/>
</dbReference>
<dbReference type="AlphaFoldDB" id="A0A8C9LDS3"/>
<evidence type="ECO:0000313" key="2">
    <source>
        <dbReference type="Proteomes" id="UP000694428"/>
    </source>
</evidence>